<dbReference type="PROSITE" id="PS50020">
    <property type="entry name" value="WW_DOMAIN_2"/>
    <property type="match status" value="1"/>
</dbReference>
<dbReference type="EMBL" id="SRPS01000025">
    <property type="protein sequence ID" value="KAG5975309.1"/>
    <property type="molecule type" value="Genomic_DNA"/>
</dbReference>
<dbReference type="InterPro" id="IPR001202">
    <property type="entry name" value="WW_dom"/>
</dbReference>
<dbReference type="InterPro" id="IPR036517">
    <property type="entry name" value="FF_domain_sf"/>
</dbReference>
<dbReference type="PANTHER" id="PTHR15377:SF3">
    <property type="entry name" value="WW DOMAIN-CONTAINING PROTEIN"/>
    <property type="match status" value="1"/>
</dbReference>
<comment type="caution">
    <text evidence="4">The sequence shown here is derived from an EMBL/GenBank/DDBJ whole genome shotgun (WGS) entry which is preliminary data.</text>
</comment>
<feature type="domain" description="WW" evidence="3">
    <location>
        <begin position="17"/>
        <end position="50"/>
    </location>
</feature>
<gene>
    <name evidence="4" type="ORF">E4U56_003841</name>
</gene>
<dbReference type="SUPFAM" id="SSF81698">
    <property type="entry name" value="FF domain"/>
    <property type="match status" value="1"/>
</dbReference>
<feature type="compositionally biased region" description="Gly residues" evidence="2">
    <location>
        <begin position="92"/>
        <end position="106"/>
    </location>
</feature>
<dbReference type="Gene3D" id="2.20.70.10">
    <property type="match status" value="1"/>
</dbReference>
<feature type="compositionally biased region" description="Acidic residues" evidence="2">
    <location>
        <begin position="221"/>
        <end position="240"/>
    </location>
</feature>
<dbReference type="InterPro" id="IPR036020">
    <property type="entry name" value="WW_dom_sf"/>
</dbReference>
<dbReference type="PANTHER" id="PTHR15377">
    <property type="entry name" value="TRANSCRIPTION ELONGATION REGULATOR 1"/>
    <property type="match status" value="1"/>
</dbReference>
<feature type="compositionally biased region" description="Basic and acidic residues" evidence="2">
    <location>
        <begin position="107"/>
        <end position="122"/>
    </location>
</feature>
<dbReference type="Pfam" id="PF01846">
    <property type="entry name" value="FF"/>
    <property type="match status" value="1"/>
</dbReference>
<dbReference type="InterPro" id="IPR045148">
    <property type="entry name" value="TCRG1-like"/>
</dbReference>
<keyword evidence="1" id="KW-0677">Repeat</keyword>
<dbReference type="CDD" id="cd00201">
    <property type="entry name" value="WW"/>
    <property type="match status" value="1"/>
</dbReference>
<feature type="compositionally biased region" description="Basic and acidic residues" evidence="2">
    <location>
        <begin position="174"/>
        <end position="197"/>
    </location>
</feature>
<accession>A0A9P7STL9</accession>
<dbReference type="AlphaFoldDB" id="A0A9P7STL9"/>
<dbReference type="PROSITE" id="PS01159">
    <property type="entry name" value="WW_DOMAIN_1"/>
    <property type="match status" value="1"/>
</dbReference>
<feature type="region of interest" description="Disordered" evidence="2">
    <location>
        <begin position="524"/>
        <end position="579"/>
    </location>
</feature>
<protein>
    <recommendedName>
        <fullName evidence="3">WW domain-containing protein</fullName>
    </recommendedName>
</protein>
<dbReference type="GO" id="GO:0005634">
    <property type="term" value="C:nucleus"/>
    <property type="evidence" value="ECO:0007669"/>
    <property type="project" value="TreeGrafter"/>
</dbReference>
<evidence type="ECO:0000259" key="3">
    <source>
        <dbReference type="PROSITE" id="PS50020"/>
    </source>
</evidence>
<feature type="compositionally biased region" description="Basic and acidic residues" evidence="2">
    <location>
        <begin position="257"/>
        <end position="269"/>
    </location>
</feature>
<feature type="region of interest" description="Disordered" evidence="2">
    <location>
        <begin position="596"/>
        <end position="617"/>
    </location>
</feature>
<evidence type="ECO:0000256" key="2">
    <source>
        <dbReference type="SAM" id="MobiDB-lite"/>
    </source>
</evidence>
<reference evidence="4" key="1">
    <citation type="journal article" date="2020" name="bioRxiv">
        <title>Whole genome comparisons of ergot fungi reveals the divergence and evolution of species within the genus Claviceps are the result of varying mechanisms driving genome evolution and host range expansion.</title>
        <authorList>
            <person name="Wyka S.A."/>
            <person name="Mondo S.J."/>
            <person name="Liu M."/>
            <person name="Dettman J."/>
            <person name="Nalam V."/>
            <person name="Broders K.D."/>
        </authorList>
    </citation>
    <scope>NUCLEOTIDE SEQUENCE</scope>
    <source>
        <strain evidence="4">CCC 1102</strain>
    </source>
</reference>
<feature type="region of interest" description="Disordered" evidence="2">
    <location>
        <begin position="86"/>
        <end position="122"/>
    </location>
</feature>
<feature type="compositionally biased region" description="Basic and acidic residues" evidence="2">
    <location>
        <begin position="543"/>
        <end position="579"/>
    </location>
</feature>
<proteinExistence type="predicted"/>
<feature type="compositionally biased region" description="Polar residues" evidence="2">
    <location>
        <begin position="601"/>
        <end position="610"/>
    </location>
</feature>
<dbReference type="SUPFAM" id="SSF51045">
    <property type="entry name" value="WW domain"/>
    <property type="match status" value="1"/>
</dbReference>
<dbReference type="GO" id="GO:0003712">
    <property type="term" value="F:transcription coregulator activity"/>
    <property type="evidence" value="ECO:0007669"/>
    <property type="project" value="TreeGrafter"/>
</dbReference>
<name>A0A9P7STL9_9HYPO</name>
<dbReference type="GO" id="GO:0070063">
    <property type="term" value="F:RNA polymerase binding"/>
    <property type="evidence" value="ECO:0007669"/>
    <property type="project" value="InterPro"/>
</dbReference>
<organism evidence="4 5">
    <name type="scientific">Claviceps arundinis</name>
    <dbReference type="NCBI Taxonomy" id="1623583"/>
    <lineage>
        <taxon>Eukaryota</taxon>
        <taxon>Fungi</taxon>
        <taxon>Dikarya</taxon>
        <taxon>Ascomycota</taxon>
        <taxon>Pezizomycotina</taxon>
        <taxon>Sordariomycetes</taxon>
        <taxon>Hypocreomycetidae</taxon>
        <taxon>Hypocreales</taxon>
        <taxon>Clavicipitaceae</taxon>
        <taxon>Claviceps</taxon>
    </lineage>
</organism>
<dbReference type="InterPro" id="IPR002713">
    <property type="entry name" value="FF_domain"/>
</dbReference>
<dbReference type="Proteomes" id="UP000784919">
    <property type="component" value="Unassembled WGS sequence"/>
</dbReference>
<dbReference type="Pfam" id="PF00397">
    <property type="entry name" value="WW"/>
    <property type="match status" value="1"/>
</dbReference>
<feature type="region of interest" description="Disordered" evidence="2">
    <location>
        <begin position="174"/>
        <end position="293"/>
    </location>
</feature>
<dbReference type="Gene3D" id="1.10.10.440">
    <property type="entry name" value="FF domain"/>
    <property type="match status" value="1"/>
</dbReference>
<sequence length="617" mass="69516">MLRSTYQPSAAAAAATAPLLPGWSEHTAPTGHKYYYHAETKQSTYHRPAVAPTVAIGPEPAPEPYAHLPSLADPRAANAYLAQLNAQNRPQGRGGHSGRGRGGGQDGRPRGPQPHDKPRRVEKIPNCEPWILVYTKYSRRFAYNPVKNASYWRIPEKLTKGILELDKARIRAKASGDADGANKEGPGKEGPGKEGPGKEGQGQLLGPCERDASTDAQAQQDDFDSDEYEEVEVEVDENGVEIEPNPDNQHASKRRRTGDGPETSHREPNPDAAEQQPETEYQYESQDDNPKTEPLEFTEADIAAQLQAMGDDYGLEPGDYDDGHMDEWPEGAEGLSFSHEDAQHLFRDLLNDLHINPYSPWEKLLEDGNIINDPRYTALSTTRARKQCWDDWTRDKIAHLRFLRAQQTLQDPRIAYLALLHEKATPKLYWPEFKRKYKKEAPMRDGKLLDKDREKAYREHVTRLKLPTVQLKADLTALLKEQSGRDLHKLSSVESLPTRVLTDIRYISLDAKTRDALVEAYIQSLPGPPPGPQEEGVVEDDPETKKEVEARQKRERALEARNRAVEEERRRRERDVAVSKARLRDEERELEVAMRVGKRGLQSQLASGSADTGRDEL</sequence>
<evidence type="ECO:0000313" key="4">
    <source>
        <dbReference type="EMBL" id="KAG5975309.1"/>
    </source>
</evidence>
<evidence type="ECO:0000313" key="5">
    <source>
        <dbReference type="Proteomes" id="UP000784919"/>
    </source>
</evidence>
<dbReference type="SMART" id="SM00456">
    <property type="entry name" value="WW"/>
    <property type="match status" value="2"/>
</dbReference>
<dbReference type="OrthoDB" id="410044at2759"/>
<evidence type="ECO:0000256" key="1">
    <source>
        <dbReference type="ARBA" id="ARBA00022737"/>
    </source>
</evidence>